<dbReference type="GO" id="GO:0046872">
    <property type="term" value="F:metal ion binding"/>
    <property type="evidence" value="ECO:0007669"/>
    <property type="project" value="UniProtKB-KW"/>
</dbReference>
<dbReference type="AlphaFoldDB" id="G8TS19"/>
<evidence type="ECO:0000313" key="5">
    <source>
        <dbReference type="Proteomes" id="UP000005439"/>
    </source>
</evidence>
<evidence type="ECO:0000313" key="4">
    <source>
        <dbReference type="EMBL" id="AEW04345.1"/>
    </source>
</evidence>
<dbReference type="PATRIC" id="fig|679936.5.peg.893"/>
<dbReference type="InterPro" id="IPR050197">
    <property type="entry name" value="Aldolase_class_II_sugar_metab"/>
</dbReference>
<dbReference type="HOGENOM" id="CLU_751856_0_0_9"/>
<keyword evidence="2" id="KW-0456">Lyase</keyword>
<evidence type="ECO:0000256" key="2">
    <source>
        <dbReference type="ARBA" id="ARBA00023239"/>
    </source>
</evidence>
<keyword evidence="1" id="KW-0479">Metal-binding</keyword>
<dbReference type="STRING" id="679936.Sulac_0842"/>
<dbReference type="PANTHER" id="PTHR22789:SF0">
    <property type="entry name" value="3-OXO-TETRONATE 4-PHOSPHATE DECARBOXYLASE-RELATED"/>
    <property type="match status" value="1"/>
</dbReference>
<dbReference type="GO" id="GO:0005829">
    <property type="term" value="C:cytosol"/>
    <property type="evidence" value="ECO:0007669"/>
    <property type="project" value="TreeGrafter"/>
</dbReference>
<organism evidence="4 5">
    <name type="scientific">Sulfobacillus acidophilus (strain ATCC 700253 / DSM 10332 / NAL)</name>
    <dbReference type="NCBI Taxonomy" id="679936"/>
    <lineage>
        <taxon>Bacteria</taxon>
        <taxon>Bacillati</taxon>
        <taxon>Bacillota</taxon>
        <taxon>Clostridia</taxon>
        <taxon>Eubacteriales</taxon>
        <taxon>Clostridiales Family XVII. Incertae Sedis</taxon>
        <taxon>Sulfobacillus</taxon>
    </lineage>
</organism>
<dbReference type="PANTHER" id="PTHR22789">
    <property type="entry name" value="FUCULOSE PHOSPHATE ALDOLASE"/>
    <property type="match status" value="1"/>
</dbReference>
<dbReference type="InterPro" id="IPR036409">
    <property type="entry name" value="Aldolase_II/adducin_N_sf"/>
</dbReference>
<name>G8TS19_SULAD</name>
<dbReference type="GO" id="GO:0016832">
    <property type="term" value="F:aldehyde-lyase activity"/>
    <property type="evidence" value="ECO:0007669"/>
    <property type="project" value="TreeGrafter"/>
</dbReference>
<dbReference type="Pfam" id="PF00596">
    <property type="entry name" value="Aldolase_II"/>
    <property type="match status" value="1"/>
</dbReference>
<dbReference type="KEGG" id="sap:Sulac_0842"/>
<dbReference type="EMBL" id="CP003179">
    <property type="protein sequence ID" value="AEW04345.1"/>
    <property type="molecule type" value="Genomic_DNA"/>
</dbReference>
<reference evidence="4 5" key="2">
    <citation type="journal article" date="2012" name="Stand. Genomic Sci.">
        <title>Complete genome sequence of the moderately thermophilic mineral-sulfide-oxidizing firmicute Sulfobacillus acidophilus type strain (NAL(T)).</title>
        <authorList>
            <person name="Anderson I."/>
            <person name="Chertkov O."/>
            <person name="Chen A."/>
            <person name="Saunders E."/>
            <person name="Lapidus A."/>
            <person name="Nolan M."/>
            <person name="Lucas S."/>
            <person name="Hammon N."/>
            <person name="Deshpande S."/>
            <person name="Cheng J.F."/>
            <person name="Han C."/>
            <person name="Tapia R."/>
            <person name="Goodwin L.A."/>
            <person name="Pitluck S."/>
            <person name="Liolios K."/>
            <person name="Pagani I."/>
            <person name="Ivanova N."/>
            <person name="Mikhailova N."/>
            <person name="Pati A."/>
            <person name="Palaniappan K."/>
            <person name="Land M."/>
            <person name="Pan C."/>
            <person name="Rohde M."/>
            <person name="Pukall R."/>
            <person name="Goker M."/>
            <person name="Detter J.C."/>
            <person name="Woyke T."/>
            <person name="Bristow J."/>
            <person name="Eisen J.A."/>
            <person name="Markowitz V."/>
            <person name="Hugenholtz P."/>
            <person name="Kyrpides N.C."/>
            <person name="Klenk H.P."/>
            <person name="Mavromatis K."/>
        </authorList>
    </citation>
    <scope>NUCLEOTIDE SEQUENCE [LARGE SCALE GENOMIC DNA]</scope>
    <source>
        <strain evidence="5">ATCC 700253 / DSM 10332 / NAL</strain>
    </source>
</reference>
<protein>
    <submittedName>
        <fullName evidence="4">Class II aldolase/adducin family protein</fullName>
    </submittedName>
</protein>
<gene>
    <name evidence="4" type="ordered locus">Sulac_0842</name>
</gene>
<dbReference type="GO" id="GO:0019323">
    <property type="term" value="P:pentose catabolic process"/>
    <property type="evidence" value="ECO:0007669"/>
    <property type="project" value="TreeGrafter"/>
</dbReference>
<keyword evidence="5" id="KW-1185">Reference proteome</keyword>
<dbReference type="SMART" id="SM01007">
    <property type="entry name" value="Aldolase_II"/>
    <property type="match status" value="1"/>
</dbReference>
<reference evidence="5" key="1">
    <citation type="submission" date="2011-12" db="EMBL/GenBank/DDBJ databases">
        <title>The complete genome of chromosome of Sulfobacillus acidophilus DSM 10332.</title>
        <authorList>
            <person name="Lucas S."/>
            <person name="Han J."/>
            <person name="Lapidus A."/>
            <person name="Bruce D."/>
            <person name="Goodwin L."/>
            <person name="Pitluck S."/>
            <person name="Peters L."/>
            <person name="Kyrpides N."/>
            <person name="Mavromatis K."/>
            <person name="Ivanova N."/>
            <person name="Mikhailova N."/>
            <person name="Chertkov O."/>
            <person name="Saunders E."/>
            <person name="Detter J.C."/>
            <person name="Tapia R."/>
            <person name="Han C."/>
            <person name="Land M."/>
            <person name="Hauser L."/>
            <person name="Markowitz V."/>
            <person name="Cheng J.-F."/>
            <person name="Hugenholtz P."/>
            <person name="Woyke T."/>
            <person name="Wu D."/>
            <person name="Pukall R."/>
            <person name="Gehrich-Schroeter G."/>
            <person name="Schneider S."/>
            <person name="Klenk H.-P."/>
            <person name="Eisen J.A."/>
        </authorList>
    </citation>
    <scope>NUCLEOTIDE SEQUENCE [LARGE SCALE GENOMIC DNA]</scope>
    <source>
        <strain evidence="5">ATCC 700253 / DSM 10332 / NAL</strain>
    </source>
</reference>
<sequence length="365" mass="41101">MTIYAWNPGFDQGVRTQHFMTGLARSLAEDDFVAGTVDEARLVLQRVDDVSRPFRRKNHAVYVIGVYFPDTIDPDVPLLNQFYPYLIRSLSNLLITVAGSPDAPIFYITTLERGTYAVRVPGVSHPEAGQIYDELVRRIGPLARSHLIVKNRFVPDLPPSLWRGTRETDSLKEGGRALDRWDLLPAPFPMEQLLTPEDFRHVQRLFNIGGLSYGNLSVRQDESTFWMSASGVNKGRLEEVGRDILLVTDFDAEEEGMVLSVPEAVKPRRVSVDAIEHWRIYRAHPEVGAIIHIHAWMENVPSTDINYPCGTIELAQAVSQEIDRAADPSQTVVGLRNHGLTITGRSIEDILNRIDGRLIREVPMT</sequence>
<proteinExistence type="predicted"/>
<dbReference type="Gene3D" id="3.40.225.10">
    <property type="entry name" value="Class II aldolase/adducin N-terminal domain"/>
    <property type="match status" value="1"/>
</dbReference>
<dbReference type="SUPFAM" id="SSF53639">
    <property type="entry name" value="AraD/HMP-PK domain-like"/>
    <property type="match status" value="1"/>
</dbReference>
<evidence type="ECO:0000256" key="1">
    <source>
        <dbReference type="ARBA" id="ARBA00022723"/>
    </source>
</evidence>
<feature type="domain" description="Class II aldolase/adducin N-terminal" evidence="3">
    <location>
        <begin position="197"/>
        <end position="362"/>
    </location>
</feature>
<accession>G8TS19</accession>
<dbReference type="InterPro" id="IPR001303">
    <property type="entry name" value="Aldolase_II/adducin_N"/>
</dbReference>
<dbReference type="Proteomes" id="UP000005439">
    <property type="component" value="Chromosome"/>
</dbReference>
<evidence type="ECO:0000259" key="3">
    <source>
        <dbReference type="SMART" id="SM01007"/>
    </source>
</evidence>